<dbReference type="InterPro" id="IPR036873">
    <property type="entry name" value="Rhodanese-like_dom_sf"/>
</dbReference>
<accession>A0A3B0RFY6</accession>
<dbReference type="AlphaFoldDB" id="A0A3B0RFY6"/>
<organism evidence="1">
    <name type="scientific">hydrothermal vent metagenome</name>
    <dbReference type="NCBI Taxonomy" id="652676"/>
    <lineage>
        <taxon>unclassified sequences</taxon>
        <taxon>metagenomes</taxon>
        <taxon>ecological metagenomes</taxon>
    </lineage>
</organism>
<name>A0A3B0RFY6_9ZZZZ</name>
<evidence type="ECO:0008006" key="2">
    <source>
        <dbReference type="Google" id="ProtNLM"/>
    </source>
</evidence>
<protein>
    <recommendedName>
        <fullName evidence="2">Rhodanese domain-containing protein</fullName>
    </recommendedName>
</protein>
<dbReference type="Gene3D" id="3.40.250.10">
    <property type="entry name" value="Rhodanese-like domain"/>
    <property type="match status" value="1"/>
</dbReference>
<proteinExistence type="predicted"/>
<dbReference type="SUPFAM" id="SSF52821">
    <property type="entry name" value="Rhodanese/Cell cycle control phosphatase"/>
    <property type="match status" value="1"/>
</dbReference>
<evidence type="ECO:0000313" key="1">
    <source>
        <dbReference type="EMBL" id="VAV83563.1"/>
    </source>
</evidence>
<gene>
    <name evidence="1" type="ORF">MNBD_DELTA01-2086</name>
</gene>
<reference evidence="1" key="1">
    <citation type="submission" date="2018-06" db="EMBL/GenBank/DDBJ databases">
        <authorList>
            <person name="Zhirakovskaya E."/>
        </authorList>
    </citation>
    <scope>NUCLEOTIDE SEQUENCE</scope>
</reference>
<dbReference type="EMBL" id="UOEA01000043">
    <property type="protein sequence ID" value="VAV83563.1"/>
    <property type="molecule type" value="Genomic_DNA"/>
</dbReference>
<sequence>MYRRRFLIAGLILLFVFIVSSPILAAGGHDHSKLIDVPRITVMELKSKMKRGDVVYVMDLRAPGSYSRSPFRIPGDIRFTLPELRTKTQGLPKNAEIATYCT</sequence>